<evidence type="ECO:0000313" key="3">
    <source>
        <dbReference type="Proteomes" id="UP000196710"/>
    </source>
</evidence>
<dbReference type="EMBL" id="CP065321">
    <property type="protein sequence ID" value="QQR28554.1"/>
    <property type="molecule type" value="Genomic_DNA"/>
</dbReference>
<keyword evidence="3" id="KW-1185">Reference proteome</keyword>
<dbReference type="Proteomes" id="UP000596035">
    <property type="component" value="Chromosome"/>
</dbReference>
<reference evidence="3" key="2">
    <citation type="submission" date="2017-05" db="EMBL/GenBank/DDBJ databases">
        <title>Improved OligoMM genomes.</title>
        <authorList>
            <person name="Garzetti D."/>
        </authorList>
    </citation>
    <scope>NUCLEOTIDE SEQUENCE [LARGE SCALE GENOMIC DNA]</scope>
    <source>
        <strain evidence="3">KB18</strain>
    </source>
</reference>
<dbReference type="EMBL" id="CP021422">
    <property type="protein sequence ID" value="ASB39267.1"/>
    <property type="molecule type" value="Genomic_DNA"/>
</dbReference>
<evidence type="ECO:0000313" key="1">
    <source>
        <dbReference type="EMBL" id="ASB39267.1"/>
    </source>
</evidence>
<sequence>MAQPMMHLLIADNIYGEKPGSFRSYGDFLLGSIAPDAVHMRADCTKEMKRVSHYRFTSENPISHFDGFFDEYHTPENRDFVIGYLVHLLSDMIWYSSVRVPFKESFSQVPDPDMSMNEVYYADCEQIQERMFWDGNAPRIIDGIREGKAYSLEGRIDAGSVRAWGDKLILEYDNRRDIVPHTKYISERQVRDYITGCTEECIRYLWREGART</sequence>
<evidence type="ECO:0000313" key="2">
    <source>
        <dbReference type="EMBL" id="QQR28554.1"/>
    </source>
</evidence>
<organism evidence="2 4">
    <name type="scientific">Acutalibacter muris</name>
    <dbReference type="NCBI Taxonomy" id="1796620"/>
    <lineage>
        <taxon>Bacteria</taxon>
        <taxon>Bacillati</taxon>
        <taxon>Bacillota</taxon>
        <taxon>Clostridia</taxon>
        <taxon>Eubacteriales</taxon>
        <taxon>Acutalibacteraceae</taxon>
        <taxon>Acutalibacter</taxon>
    </lineage>
</organism>
<protein>
    <submittedName>
        <fullName evidence="2">Zinc dependent phospholipase C family protein</fullName>
    </submittedName>
</protein>
<gene>
    <name evidence="1" type="ORF">ADH66_00495</name>
    <name evidence="2" type="ORF">I5Q82_10490</name>
</gene>
<reference evidence="1" key="1">
    <citation type="journal article" date="2017" name="Genome Announc.">
        <title>High-Quality Whole-Genome Sequences of the Oligo-Mouse-Microbiota Bacterial Community.</title>
        <authorList>
            <person name="Garzetti D."/>
            <person name="Brugiroux S."/>
            <person name="Bunk B."/>
            <person name="Pukall R."/>
            <person name="McCoy K.D."/>
            <person name="Macpherson A.J."/>
            <person name="Stecher B."/>
        </authorList>
    </citation>
    <scope>NUCLEOTIDE SEQUENCE</scope>
    <source>
        <strain evidence="1">KB18</strain>
    </source>
</reference>
<proteinExistence type="predicted"/>
<name>A0A1Z2XLF4_9FIRM</name>
<dbReference type="AlphaFoldDB" id="A0A1Z2XLF4"/>
<dbReference type="Proteomes" id="UP000196710">
    <property type="component" value="Chromosome"/>
</dbReference>
<reference evidence="2 4" key="3">
    <citation type="submission" date="2020-11" db="EMBL/GenBank/DDBJ databases">
        <title>Closed and high quality bacterial genomes of the OMM12 community.</title>
        <authorList>
            <person name="Marbouty M."/>
            <person name="Lamy-Besnier Q."/>
            <person name="Debarbieux L."/>
            <person name="Koszul R."/>
        </authorList>
    </citation>
    <scope>NUCLEOTIDE SEQUENCE [LARGE SCALE GENOMIC DNA]</scope>
    <source>
        <strain evidence="2 4">KB18</strain>
    </source>
</reference>
<dbReference type="RefSeq" id="WP_066537096.1">
    <property type="nucleotide sequence ID" value="NZ_CP021422.1"/>
</dbReference>
<dbReference type="KEGG" id="amur:ADH66_00495"/>
<evidence type="ECO:0000313" key="4">
    <source>
        <dbReference type="Proteomes" id="UP000596035"/>
    </source>
</evidence>
<accession>A0A1Z2XLF4</accession>